<feature type="region of interest" description="Disordered" evidence="2">
    <location>
        <begin position="881"/>
        <end position="927"/>
    </location>
</feature>
<keyword evidence="1" id="KW-0175">Coiled coil</keyword>
<feature type="compositionally biased region" description="Basic and acidic residues" evidence="2">
    <location>
        <begin position="891"/>
        <end position="900"/>
    </location>
</feature>
<feature type="chain" id="PRO_5024916812" evidence="3">
    <location>
        <begin position="32"/>
        <end position="2480"/>
    </location>
</feature>
<feature type="compositionally biased region" description="Basic and acidic residues" evidence="2">
    <location>
        <begin position="1713"/>
        <end position="1727"/>
    </location>
</feature>
<evidence type="ECO:0000256" key="2">
    <source>
        <dbReference type="SAM" id="MobiDB-lite"/>
    </source>
</evidence>
<organism evidence="4 5">
    <name type="scientific">Leishmania tarentolae</name>
    <name type="common">Sauroleishmania tarentolae</name>
    <dbReference type="NCBI Taxonomy" id="5689"/>
    <lineage>
        <taxon>Eukaryota</taxon>
        <taxon>Discoba</taxon>
        <taxon>Euglenozoa</taxon>
        <taxon>Kinetoplastea</taxon>
        <taxon>Metakinetoplastina</taxon>
        <taxon>Trypanosomatida</taxon>
        <taxon>Trypanosomatidae</taxon>
        <taxon>Leishmaniinae</taxon>
        <taxon>Leishmania</taxon>
        <taxon>lizard Leishmania</taxon>
    </lineage>
</organism>
<feature type="compositionally biased region" description="Polar residues" evidence="2">
    <location>
        <begin position="600"/>
        <end position="616"/>
    </location>
</feature>
<feature type="region of interest" description="Disordered" evidence="2">
    <location>
        <begin position="2134"/>
        <end position="2160"/>
    </location>
</feature>
<gene>
    <name evidence="4" type="ORF">LtaPh_2817600</name>
</gene>
<feature type="compositionally biased region" description="Basic and acidic residues" evidence="2">
    <location>
        <begin position="1833"/>
        <end position="1850"/>
    </location>
</feature>
<sequence length="2480" mass="265520">MPLHGRGTYTKSRALFIRFFCLLALSALSSSSHCCCGCCCKCGSSTCEGSDCNRKDGHCDTHKRADRLTLNTACRSVLPLREHTYTHTHTHTHTGATRRDTHRSIFSRSRVAPRCSTMLPLSNVGSSASFRTPVCTTAVSNTALPGSGSTDPSFSVFVRPPPTRLGRKMSKDSEGIASRYLQQLGNTFICGAGKVNGVSLDELADNVAAAEGERADAGRTSSMRPKHNAHGGPSAIMLASSPDAGVVDTRQDGEVASATTDHRRRHQCTTPFEASSNCDSAFPLSSPSTCSNTVLPKTGLAHLRSGDNPLMMPPTHLPQAPGSVQRRPHGGPDVLASLQTTERGPGGLTAHLRRRSGGCPIQHVPHGVPHLSYPTSQSGNSTCNSSLTSPTNGELGTKAAAFRPERCRVGDAAAGEVVTGEVGSVVAKANSLVAEAAQLAATTMPPRRKLRGESERAAQALAQEHTKILLLMGRCANAVADMEDMLEVANNMREKTRQKGLNLLPMPTSELTSDVATVPLAGGASSRHQDRGDGHTTDTVTPTSLLDLTAVRSKLHKLRNDLLCKGSTNLDTTQLHRLVYQLDNHVDSVEEALEEEMCDLTSTDSETQPPGRTAETTDGAEPPPRQSLRQRLRRAKKEQEDLLEASSNLLQMDWLMESVDMGLLTDMGHPLPGETREDGATDARPVPGEHVHTGIPLRFHEDNAAASMHYTRLHPVPGDSLNRSPSISETMTATREWGRADLDPHLRHHASLSTTISEPSMVPLSLTDLTRGNKIGCRSTATPTLAAGVQQKQGWGGPKDSSGAPSTSTAHSHRLNLLHFMSEVLAQYELEHVDAATLLKNRPLSAPPMRPHHQVASPSVEGDYKGAIDRARGMEAGLRDAFSKPTEATAGDERDRRSAEDNLLCARRPPSSTPGAIAASDGGAQPWKTDTLYEKHRRPHEGRRHGQNRRVSGTKNYQKVLLRAQLRNLRADLWHDLHELCAAHNYVQLIEARRRELTEGVGKGDAEYAADMEQKLAGHRLQLEAAKRACEEAARREAETSALAQEWGQESNRARTSRAMRSMTSGGSQQTLSIEEGGYKRLNNSGALKCASPGSGALPADKRPSTTTLLHGVGVHSGQTAEEAVTAATVETELLREYIVDKGLAFTVVGVKKSPRSFAEDDAVATATHPKKKSGVRKTAGDTKGSHHYLCYELRVEKLQSAPPPASTGFDSAIGGVAPAPASTSSVAAVVQVATHRLMNLKMTVDTGADVVEVAKGSLVTMRVTSGDPARRLLTLTPAKPGKAVSYAHAFMFSAADAAGSIERRHRSSQDMWELDSTASAAFAFPTDDQNLRIGSRSVSLDSRQVRSAQRTSSPTGSAASGRSKASKVSKNGDAGKRDSEGPTDGKRLGDASNSRGGQSLGRARTSRASGPATTVDMETTKRTSKQGTGASPRSLAGAGATDATGAAHTSASPITTNGVSNTALSGAAAAMLPLPQNPPLSSVPRSVDEWGVPHAHSQMEAVEKNAVILTVLQTSDGEDGVGAAQHLTLATVGGVAGSAEKQMRGSSKDNDILSVMEGWQLCGAAALPSEGAGVPGMTESPTGADADVSVVDAIVTEILRRAMMDGTDDEVAVLQMLHSLVSVEEEHRGSASRTGSRVPPPSHDTDVNASQSASPQKKQEPRDGVSGGRLVPEASASREHLVSESAIPSSATQGMMPPPLPIASQSQPLHSLEAEGHGSELIRFDFPDDGATGTSTTPSLPLLSSAKAHPPHPAPRKGKRSYRSAKKSSSAAAGAAQTSSALQENNNLDSNEAEQETLAPPPIVVVERAPGSSKSYMLLPREAAASLLGPSLRDRARGRPADGGTDKRMALNSNTPRGATSFHKTMDAVPVASLSPMAAAHSVLPTTGAAAAAAADTETLSHVQKFLQTIRSEAPRRGETGVVGAYPTANKRSPKETMGSTTPALRTELDQLQEDARELFMMDPVRYDTVISELMEQAARALLQESAHDTAPSPAAQGTGRTAVDTPQVCSRRGPLPPLRGGECQGGGSTDGLTDTAPVATAVSFTQEKPFCASDSVPSMFAQFEAPEAEGDERSRASDLDLRAPQIYFSSAIEKRGSHAFSTGSGISVLPPLSSKGVLATTLFPSSQTAVMSPGDGDDGAHKQCLSKASLPPQPGAQRRATHALVKRDDIIDEAARHHRASCADAAAEVERILYEQMKAQLLLRAIIAKMKELWKTKQQHAEAKDRERLAEYRQRLIQRGLAAAWPLEHHRVLHLHKLMNLLDRQVGRVHGWLPHYSDSNVLMDALYIGPLSRSTGGGKLRAALTSTHAPLASWHRQRVQNAVDVAQDVDGVSEMHVCPRYLHYLPQRRMLRYMRLAKERRLLPLMLVRSSIHQSHNRHLLLGYDRIALEDEGEDRDNLYAGTRSGGWPMRKLPRRRQGQLSGDALPFREDRYEDMKTRGERERYRRRLQRTAAFQSVSKMYSPKTQQEADFPVLLHF</sequence>
<feature type="compositionally biased region" description="Low complexity" evidence="2">
    <location>
        <begin position="1768"/>
        <end position="1782"/>
    </location>
</feature>
<evidence type="ECO:0000256" key="1">
    <source>
        <dbReference type="SAM" id="Coils"/>
    </source>
</evidence>
<feature type="region of interest" description="Disordered" evidence="2">
    <location>
        <begin position="1921"/>
        <end position="1943"/>
    </location>
</feature>
<keyword evidence="5" id="KW-1185">Reference proteome</keyword>
<feature type="signal peptide" evidence="3">
    <location>
        <begin position="1"/>
        <end position="31"/>
    </location>
</feature>
<feature type="region of interest" description="Disordered" evidence="2">
    <location>
        <begin position="211"/>
        <end position="231"/>
    </location>
</feature>
<dbReference type="VEuPathDB" id="TriTrypDB:LtaPh_2817600"/>
<proteinExistence type="predicted"/>
<dbReference type="OrthoDB" id="267027at2759"/>
<comment type="caution">
    <text evidence="4">The sequence shown here is derived from an EMBL/GenBank/DDBJ whole genome shotgun (WGS) entry which is preliminary data.</text>
</comment>
<feature type="compositionally biased region" description="Basic and acidic residues" evidence="2">
    <location>
        <begin position="1374"/>
        <end position="1390"/>
    </location>
</feature>
<feature type="region of interest" description="Disordered" evidence="2">
    <location>
        <begin position="1830"/>
        <end position="1862"/>
    </location>
</feature>
<feature type="region of interest" description="Disordered" evidence="2">
    <location>
        <begin position="1336"/>
        <end position="1459"/>
    </location>
</feature>
<dbReference type="Proteomes" id="UP000419144">
    <property type="component" value="Unassembled WGS sequence"/>
</dbReference>
<feature type="region of interest" description="Disordered" evidence="2">
    <location>
        <begin position="521"/>
        <end position="541"/>
    </location>
</feature>
<evidence type="ECO:0000256" key="3">
    <source>
        <dbReference type="SAM" id="SignalP"/>
    </source>
</evidence>
<dbReference type="EMBL" id="BLBS01000039">
    <property type="protein sequence ID" value="GET90094.1"/>
    <property type="molecule type" value="Genomic_DNA"/>
</dbReference>
<feature type="compositionally biased region" description="Low complexity" evidence="2">
    <location>
        <begin position="1435"/>
        <end position="1453"/>
    </location>
</feature>
<feature type="compositionally biased region" description="Polar residues" evidence="2">
    <location>
        <begin position="1337"/>
        <end position="1357"/>
    </location>
</feature>
<evidence type="ECO:0000313" key="5">
    <source>
        <dbReference type="Proteomes" id="UP000419144"/>
    </source>
</evidence>
<reference evidence="4" key="1">
    <citation type="submission" date="2019-11" db="EMBL/GenBank/DDBJ databases">
        <title>Leishmania tarentolae CDS.</title>
        <authorList>
            <person name="Goto Y."/>
            <person name="Yamagishi J."/>
        </authorList>
    </citation>
    <scope>NUCLEOTIDE SEQUENCE [LARGE SCALE GENOMIC DNA]</scope>
    <source>
        <strain evidence="4">Parrot Tar II</strain>
    </source>
</reference>
<feature type="compositionally biased region" description="Low complexity" evidence="2">
    <location>
        <begin position="1358"/>
        <end position="1370"/>
    </location>
</feature>
<feature type="region of interest" description="Disordered" evidence="2">
    <location>
        <begin position="1626"/>
        <end position="1804"/>
    </location>
</feature>
<feature type="compositionally biased region" description="Basic and acidic residues" evidence="2">
    <location>
        <begin position="527"/>
        <end position="536"/>
    </location>
</feature>
<feature type="region of interest" description="Disordered" evidence="2">
    <location>
        <begin position="149"/>
        <end position="170"/>
    </location>
</feature>
<feature type="compositionally biased region" description="Basic residues" evidence="2">
    <location>
        <begin position="1755"/>
        <end position="1767"/>
    </location>
</feature>
<feature type="region of interest" description="Disordered" evidence="2">
    <location>
        <begin position="1986"/>
        <end position="2032"/>
    </location>
</feature>
<feature type="region of interest" description="Disordered" evidence="2">
    <location>
        <begin position="788"/>
        <end position="810"/>
    </location>
</feature>
<keyword evidence="3" id="KW-0732">Signal</keyword>
<feature type="compositionally biased region" description="Polar residues" evidence="2">
    <location>
        <begin position="1648"/>
        <end position="1657"/>
    </location>
</feature>
<name>A0A640KM47_LEITA</name>
<accession>A0A640KM47</accession>
<protein>
    <submittedName>
        <fullName evidence="4">Uncharacterized protein</fullName>
    </submittedName>
</protein>
<evidence type="ECO:0000313" key="4">
    <source>
        <dbReference type="EMBL" id="GET90094.1"/>
    </source>
</evidence>
<feature type="coiled-coil region" evidence="1">
    <location>
        <begin position="1009"/>
        <end position="1036"/>
    </location>
</feature>
<feature type="compositionally biased region" description="Low complexity" evidence="2">
    <location>
        <begin position="1731"/>
        <end position="1749"/>
    </location>
</feature>
<feature type="region of interest" description="Disordered" evidence="2">
    <location>
        <begin position="597"/>
        <end position="640"/>
    </location>
</feature>